<keyword evidence="3" id="KW-1185">Reference proteome</keyword>
<reference evidence="2" key="1">
    <citation type="journal article" date="2022" name="bioRxiv">
        <title>Sequencing and chromosome-scale assembly of the giantPleurodeles waltlgenome.</title>
        <authorList>
            <person name="Brown T."/>
            <person name="Elewa A."/>
            <person name="Iarovenko S."/>
            <person name="Subramanian E."/>
            <person name="Araus A.J."/>
            <person name="Petzold A."/>
            <person name="Susuki M."/>
            <person name="Suzuki K.-i.T."/>
            <person name="Hayashi T."/>
            <person name="Toyoda A."/>
            <person name="Oliveira C."/>
            <person name="Osipova E."/>
            <person name="Leigh N.D."/>
            <person name="Simon A."/>
            <person name="Yun M.H."/>
        </authorList>
    </citation>
    <scope>NUCLEOTIDE SEQUENCE</scope>
    <source>
        <strain evidence="2">20211129_DDA</strain>
        <tissue evidence="2">Liver</tissue>
    </source>
</reference>
<proteinExistence type="predicted"/>
<protein>
    <submittedName>
        <fullName evidence="2">Uncharacterized protein</fullName>
    </submittedName>
</protein>
<organism evidence="2 3">
    <name type="scientific">Pleurodeles waltl</name>
    <name type="common">Iberian ribbed newt</name>
    <dbReference type="NCBI Taxonomy" id="8319"/>
    <lineage>
        <taxon>Eukaryota</taxon>
        <taxon>Metazoa</taxon>
        <taxon>Chordata</taxon>
        <taxon>Craniata</taxon>
        <taxon>Vertebrata</taxon>
        <taxon>Euteleostomi</taxon>
        <taxon>Amphibia</taxon>
        <taxon>Batrachia</taxon>
        <taxon>Caudata</taxon>
        <taxon>Salamandroidea</taxon>
        <taxon>Salamandridae</taxon>
        <taxon>Pleurodelinae</taxon>
        <taxon>Pleurodeles</taxon>
    </lineage>
</organism>
<accession>A0AAV7VFR2</accession>
<evidence type="ECO:0000256" key="1">
    <source>
        <dbReference type="SAM" id="MobiDB-lite"/>
    </source>
</evidence>
<evidence type="ECO:0000313" key="3">
    <source>
        <dbReference type="Proteomes" id="UP001066276"/>
    </source>
</evidence>
<feature type="region of interest" description="Disordered" evidence="1">
    <location>
        <begin position="1"/>
        <end position="79"/>
    </location>
</feature>
<dbReference type="AlphaFoldDB" id="A0AAV7VFR2"/>
<evidence type="ECO:0000313" key="2">
    <source>
        <dbReference type="EMBL" id="KAJ1199666.1"/>
    </source>
</evidence>
<dbReference type="EMBL" id="JANPWB010000003">
    <property type="protein sequence ID" value="KAJ1199666.1"/>
    <property type="molecule type" value="Genomic_DNA"/>
</dbReference>
<feature type="compositionally biased region" description="Basic and acidic residues" evidence="1">
    <location>
        <begin position="1"/>
        <end position="26"/>
    </location>
</feature>
<dbReference type="Proteomes" id="UP001066276">
    <property type="component" value="Chromosome 2_1"/>
</dbReference>
<gene>
    <name evidence="2" type="ORF">NDU88_003499</name>
</gene>
<sequence length="79" mass="8676">MPTEAQGKETNDPRTQEKDRITEKPGKPVTKAGWRSRKNLKDEKSATSQEGRGCTSRLSDIPATGGTESGTPFLIQCRQ</sequence>
<name>A0AAV7VFR2_PLEWA</name>
<comment type="caution">
    <text evidence="2">The sequence shown here is derived from an EMBL/GenBank/DDBJ whole genome shotgun (WGS) entry which is preliminary data.</text>
</comment>